<dbReference type="KEGG" id="sla:SERLADRAFT_360406"/>
<dbReference type="GeneID" id="18809771"/>
<dbReference type="InterPro" id="IPR016181">
    <property type="entry name" value="Acyl_CoA_acyltransferase"/>
</dbReference>
<reference evidence="4" key="1">
    <citation type="submission" date="2011-04" db="EMBL/GenBank/DDBJ databases">
        <title>Evolution of plant cell wall degrading machinery underlies the functional diversity of forest fungi.</title>
        <authorList>
            <consortium name="US DOE Joint Genome Institute (JGI-PGF)"/>
            <person name="Eastwood D.C."/>
            <person name="Floudas D."/>
            <person name="Binder M."/>
            <person name="Majcherczyk A."/>
            <person name="Schneider P."/>
            <person name="Aerts A."/>
            <person name="Asiegbu F.O."/>
            <person name="Baker S.E."/>
            <person name="Barry K."/>
            <person name="Bendiksby M."/>
            <person name="Blumentritt M."/>
            <person name="Coutinho P.M."/>
            <person name="Cullen D."/>
            <person name="Cullen D."/>
            <person name="Gathman A."/>
            <person name="Goodell B."/>
            <person name="Henrissat B."/>
            <person name="Ihrmark K."/>
            <person name="Kauserud H."/>
            <person name="Kohler A."/>
            <person name="LaButti K."/>
            <person name="Lapidus A."/>
            <person name="Lavin J.L."/>
            <person name="Lee Y.-H."/>
            <person name="Lindquist E."/>
            <person name="Lilly W."/>
            <person name="Lucas S."/>
            <person name="Morin E."/>
            <person name="Murat C."/>
            <person name="Oguiza J.A."/>
            <person name="Park J."/>
            <person name="Pisabarro A.G."/>
            <person name="Riley R."/>
            <person name="Rosling A."/>
            <person name="Salamov A."/>
            <person name="Schmidt O."/>
            <person name="Schmutz J."/>
            <person name="Skrede I."/>
            <person name="Stenlid J."/>
            <person name="Wiebenga A."/>
            <person name="Xie X."/>
            <person name="Kues U."/>
            <person name="Hibbett D.S."/>
            <person name="Hoffmeister D."/>
            <person name="Hogberg N."/>
            <person name="Martin F."/>
            <person name="Grigoriev I.V."/>
            <person name="Watkinson S.C."/>
        </authorList>
    </citation>
    <scope>NUCLEOTIDE SEQUENCE</scope>
    <source>
        <strain evidence="4">S7.9</strain>
    </source>
</reference>
<dbReference type="Gene3D" id="3.40.630.30">
    <property type="match status" value="1"/>
</dbReference>
<dbReference type="SUPFAM" id="SSF55729">
    <property type="entry name" value="Acyl-CoA N-acyltransferases (Nat)"/>
    <property type="match status" value="1"/>
</dbReference>
<feature type="domain" description="N-acetyltransferase" evidence="3">
    <location>
        <begin position="77"/>
        <end position="220"/>
    </location>
</feature>
<name>F8NM52_SERL9</name>
<dbReference type="EMBL" id="GL945431">
    <property type="protein sequence ID" value="EGO27840.1"/>
    <property type="molecule type" value="Genomic_DNA"/>
</dbReference>
<evidence type="ECO:0000313" key="4">
    <source>
        <dbReference type="EMBL" id="EGO27840.1"/>
    </source>
</evidence>
<dbReference type="AlphaFoldDB" id="F8NM52"/>
<gene>
    <name evidence="4" type="ORF">SERLADRAFT_360406</name>
</gene>
<evidence type="ECO:0000259" key="3">
    <source>
        <dbReference type="PROSITE" id="PS51186"/>
    </source>
</evidence>
<evidence type="ECO:0000256" key="1">
    <source>
        <dbReference type="ARBA" id="ARBA00022679"/>
    </source>
</evidence>
<dbReference type="Pfam" id="PF00583">
    <property type="entry name" value="Acetyltransf_1"/>
    <property type="match status" value="1"/>
</dbReference>
<dbReference type="InterPro" id="IPR000182">
    <property type="entry name" value="GNAT_dom"/>
</dbReference>
<dbReference type="CDD" id="cd04301">
    <property type="entry name" value="NAT_SF"/>
    <property type="match status" value="1"/>
</dbReference>
<protein>
    <recommendedName>
        <fullName evidence="3">N-acetyltransferase domain-containing protein</fullName>
    </recommendedName>
</protein>
<sequence length="220" mass="24210">MTISIRPATSSDAPALSHICLVTGNAGTTAEHLHNLPEMLGLVYAVPYVNAASTWGFVLVDQDDEGEKVVGYTLGAIDTRAFEKSEEEMWWPALRAEYSPYLPPDSGEPSTDSAHPTPTEADMRIIRHFLSPPAAPAACVSYSTAHLHIDILPAYQRRGLGRQLIDRAIQHMRNAGLHAVWLGMDTKNVQARIFYERLGFSNIEDAPEGVVGLRFVDWKG</sequence>
<dbReference type="OrthoDB" id="9975416at2759"/>
<keyword evidence="1" id="KW-0808">Transferase</keyword>
<dbReference type="InterPro" id="IPR050832">
    <property type="entry name" value="Bact_Acetyltransf"/>
</dbReference>
<proteinExistence type="predicted"/>
<organism>
    <name type="scientific">Serpula lacrymans var. lacrymans (strain S7.9)</name>
    <name type="common">Dry rot fungus</name>
    <dbReference type="NCBI Taxonomy" id="578457"/>
    <lineage>
        <taxon>Eukaryota</taxon>
        <taxon>Fungi</taxon>
        <taxon>Dikarya</taxon>
        <taxon>Basidiomycota</taxon>
        <taxon>Agaricomycotina</taxon>
        <taxon>Agaricomycetes</taxon>
        <taxon>Agaricomycetidae</taxon>
        <taxon>Boletales</taxon>
        <taxon>Coniophorineae</taxon>
        <taxon>Serpulaceae</taxon>
        <taxon>Serpula</taxon>
    </lineage>
</organism>
<keyword evidence="2" id="KW-0012">Acyltransferase</keyword>
<evidence type="ECO:0000256" key="2">
    <source>
        <dbReference type="ARBA" id="ARBA00023315"/>
    </source>
</evidence>
<dbReference type="GO" id="GO:0016747">
    <property type="term" value="F:acyltransferase activity, transferring groups other than amino-acyl groups"/>
    <property type="evidence" value="ECO:0007669"/>
    <property type="project" value="InterPro"/>
</dbReference>
<dbReference type="PANTHER" id="PTHR43877">
    <property type="entry name" value="AMINOALKYLPHOSPHONATE N-ACETYLTRANSFERASE-RELATED-RELATED"/>
    <property type="match status" value="1"/>
</dbReference>
<dbReference type="HOGENOM" id="CLU_086044_1_0_1"/>
<dbReference type="RefSeq" id="XP_007315931.1">
    <property type="nucleotide sequence ID" value="XM_007315869.1"/>
</dbReference>
<dbReference type="PROSITE" id="PS51186">
    <property type="entry name" value="GNAT"/>
    <property type="match status" value="1"/>
</dbReference>
<accession>F8NM52</accession>
<dbReference type="Proteomes" id="UP000008064">
    <property type="component" value="Unassembled WGS sequence"/>
</dbReference>